<keyword evidence="2" id="KW-0539">Nucleus</keyword>
<dbReference type="GO" id="GO:0000176">
    <property type="term" value="C:nuclear exosome (RNase complex)"/>
    <property type="evidence" value="ECO:0007669"/>
    <property type="project" value="TreeGrafter"/>
</dbReference>
<proteinExistence type="predicted"/>
<dbReference type="PANTHER" id="PTHR12124">
    <property type="entry name" value="POLYMYOSITIS/SCLERODERMA AUTOANTIGEN-RELATED"/>
    <property type="match status" value="1"/>
</dbReference>
<feature type="region of interest" description="Disordered" evidence="3">
    <location>
        <begin position="563"/>
        <end position="603"/>
    </location>
</feature>
<dbReference type="FunFam" id="1.10.150.80:FF:000001">
    <property type="entry name" value="Putative exosome component 10"/>
    <property type="match status" value="1"/>
</dbReference>
<dbReference type="AlphaFoldDB" id="A0A6A3C0J2"/>
<dbReference type="PANTHER" id="PTHR12124:SF47">
    <property type="entry name" value="EXOSOME COMPONENT 10"/>
    <property type="match status" value="1"/>
</dbReference>
<dbReference type="GO" id="GO:0071035">
    <property type="term" value="P:nuclear polyadenylation-dependent rRNA catabolic process"/>
    <property type="evidence" value="ECO:0007669"/>
    <property type="project" value="TreeGrafter"/>
</dbReference>
<comment type="subcellular location">
    <subcellularLocation>
        <location evidence="1">Nucleus</location>
    </subcellularLocation>
</comment>
<organism evidence="5 6">
    <name type="scientific">Hibiscus syriacus</name>
    <name type="common">Rose of Sharon</name>
    <dbReference type="NCBI Taxonomy" id="106335"/>
    <lineage>
        <taxon>Eukaryota</taxon>
        <taxon>Viridiplantae</taxon>
        <taxon>Streptophyta</taxon>
        <taxon>Embryophyta</taxon>
        <taxon>Tracheophyta</taxon>
        <taxon>Spermatophyta</taxon>
        <taxon>Magnoliopsida</taxon>
        <taxon>eudicotyledons</taxon>
        <taxon>Gunneridae</taxon>
        <taxon>Pentapetalae</taxon>
        <taxon>rosids</taxon>
        <taxon>malvids</taxon>
        <taxon>Malvales</taxon>
        <taxon>Malvaceae</taxon>
        <taxon>Malvoideae</taxon>
        <taxon>Hibiscus</taxon>
    </lineage>
</organism>
<dbReference type="SMART" id="SM00341">
    <property type="entry name" value="HRDC"/>
    <property type="match status" value="1"/>
</dbReference>
<gene>
    <name evidence="5" type="ORF">F3Y22_tig00016637pilonHSYRG00114</name>
</gene>
<dbReference type="SUPFAM" id="SSF47819">
    <property type="entry name" value="HRDC-like"/>
    <property type="match status" value="1"/>
</dbReference>
<dbReference type="Proteomes" id="UP000436088">
    <property type="component" value="Unassembled WGS sequence"/>
</dbReference>
<dbReference type="InterPro" id="IPR036397">
    <property type="entry name" value="RNaseH_sf"/>
</dbReference>
<dbReference type="Pfam" id="PF13456">
    <property type="entry name" value="RVT_3"/>
    <property type="match status" value="1"/>
</dbReference>
<dbReference type="Gene3D" id="3.30.420.10">
    <property type="entry name" value="Ribonuclease H-like superfamily/Ribonuclease H"/>
    <property type="match status" value="1"/>
</dbReference>
<dbReference type="InterPro" id="IPR044730">
    <property type="entry name" value="RNase_H-like_dom_plant"/>
</dbReference>
<dbReference type="InterPro" id="IPR002121">
    <property type="entry name" value="HRDC_dom"/>
</dbReference>
<protein>
    <submittedName>
        <fullName evidence="5">Detected protein of confused Function</fullName>
    </submittedName>
</protein>
<feature type="domain" description="HRDC" evidence="4">
    <location>
        <begin position="273"/>
        <end position="353"/>
    </location>
</feature>
<name>A0A6A3C0J2_HIBSY</name>
<dbReference type="Pfam" id="PF00570">
    <property type="entry name" value="HRDC"/>
    <property type="match status" value="1"/>
</dbReference>
<dbReference type="Gene3D" id="1.10.150.80">
    <property type="entry name" value="HRDC domain"/>
    <property type="match status" value="1"/>
</dbReference>
<evidence type="ECO:0000256" key="1">
    <source>
        <dbReference type="ARBA" id="ARBA00004123"/>
    </source>
</evidence>
<dbReference type="GO" id="GO:0000467">
    <property type="term" value="P:exonucleolytic trimming to generate mature 3'-end of 5.8S rRNA from tricistronic rRNA transcript (SSU-rRNA, 5.8S rRNA, LSU-rRNA)"/>
    <property type="evidence" value="ECO:0007669"/>
    <property type="project" value="InterPro"/>
</dbReference>
<evidence type="ECO:0000313" key="5">
    <source>
        <dbReference type="EMBL" id="KAE8721178.1"/>
    </source>
</evidence>
<dbReference type="EMBL" id="VEPZ02000638">
    <property type="protein sequence ID" value="KAE8721178.1"/>
    <property type="molecule type" value="Genomic_DNA"/>
</dbReference>
<feature type="compositionally biased region" description="Basic and acidic residues" evidence="3">
    <location>
        <begin position="565"/>
        <end position="586"/>
    </location>
</feature>
<dbReference type="InterPro" id="IPR045092">
    <property type="entry name" value="Rrp6-like"/>
</dbReference>
<dbReference type="GO" id="GO:0071040">
    <property type="term" value="P:nuclear polyadenylation-dependent antisense transcript catabolic process"/>
    <property type="evidence" value="ECO:0007669"/>
    <property type="project" value="TreeGrafter"/>
</dbReference>
<dbReference type="InterPro" id="IPR012337">
    <property type="entry name" value="RNaseH-like_sf"/>
</dbReference>
<feature type="region of interest" description="Disordered" evidence="3">
    <location>
        <begin position="653"/>
        <end position="709"/>
    </location>
</feature>
<dbReference type="InterPro" id="IPR002156">
    <property type="entry name" value="RNaseH_domain"/>
</dbReference>
<evidence type="ECO:0000259" key="4">
    <source>
        <dbReference type="PROSITE" id="PS50967"/>
    </source>
</evidence>
<dbReference type="PROSITE" id="PS50967">
    <property type="entry name" value="HRDC"/>
    <property type="match status" value="1"/>
</dbReference>
<dbReference type="GO" id="GO:0071044">
    <property type="term" value="P:histone mRNA catabolic process"/>
    <property type="evidence" value="ECO:0007669"/>
    <property type="project" value="TreeGrafter"/>
</dbReference>
<dbReference type="GO" id="GO:0005730">
    <property type="term" value="C:nucleolus"/>
    <property type="evidence" value="ECO:0007669"/>
    <property type="project" value="TreeGrafter"/>
</dbReference>
<keyword evidence="6" id="KW-1185">Reference proteome</keyword>
<reference evidence="5" key="1">
    <citation type="submission" date="2019-09" db="EMBL/GenBank/DDBJ databases">
        <title>Draft genome information of white flower Hibiscus syriacus.</title>
        <authorList>
            <person name="Kim Y.-M."/>
        </authorList>
    </citation>
    <scope>NUCLEOTIDE SEQUENCE [LARGE SCALE GENOMIC DNA]</scope>
    <source>
        <strain evidence="5">YM2019G1</strain>
    </source>
</reference>
<dbReference type="GO" id="GO:0071039">
    <property type="term" value="P:nuclear polyadenylation-dependent CUT catabolic process"/>
    <property type="evidence" value="ECO:0007669"/>
    <property type="project" value="TreeGrafter"/>
</dbReference>
<sequence length="709" mass="78795">MCYWNIQSVFQVDAKSFLLAWAELRSNSLIWSFIPGVVLWTIWKTRNFIVFEGGKLDQAEIFFLARFRLASWFLAKNSQVSISKDCLIADPSLGDSCLPYSNRILSKCPWSPPPKGFIKLNVDAATTSDWKRSGLGGVLKDVSGSILASFKEPAGPGPPTMMELKVILKGMVFFESIRQRYKERLIIESDSRVAVDWDKDTVLCPAVYVHIVKDIIQKLKDYEGVIRWVNRTANLEADVYKRSFEVCMQLYEKEILTENSYLHIYGLQVAGFNSEQLAIVAGLCEWRDNIARVEDESTGYVLPNKTLLEIAKQMPVTAHKLRRLLKSKHPYVERNLGVLVSIIRQSMQNAVAFEAAAQQLKMGRTLSTPEHIASNKGAKVLLPEVPADSNKGPDGITAQYSSPQHKQELINIGSSITELDTGKKQGFSFEPHVNGSSMHARENLASSWESGDANASTVIAPSAKATEATILILKKPSRGLGALLGNASIKKKVGIEKMEKEESKLAQIRSSVNFSFHSFLGTEELSKTPAIEPTKLPEVPQPEDPSVLIATESSTVEDVIMLEDNSNKDEQIDGSDNREVTDRPEETSMTPSSEIEKEDETMSLSDLSTSFQLCFESMNQNTKAVKVKKSKEPSGLLQIKSFDYEAARKEVKFGEDAEEESGSHTNYAGKKKKGSAVGRLEIDDGSKQFPQARRRQAFPASGNRSATFR</sequence>
<dbReference type="GO" id="GO:0071051">
    <property type="term" value="P:poly(A)-dependent snoRNA 3'-end processing"/>
    <property type="evidence" value="ECO:0007669"/>
    <property type="project" value="TreeGrafter"/>
</dbReference>
<evidence type="ECO:0000313" key="6">
    <source>
        <dbReference type="Proteomes" id="UP000436088"/>
    </source>
</evidence>
<evidence type="ECO:0000256" key="2">
    <source>
        <dbReference type="ARBA" id="ARBA00023242"/>
    </source>
</evidence>
<dbReference type="GO" id="GO:0000166">
    <property type="term" value="F:nucleotide binding"/>
    <property type="evidence" value="ECO:0007669"/>
    <property type="project" value="InterPro"/>
</dbReference>
<dbReference type="GO" id="GO:0004523">
    <property type="term" value="F:RNA-DNA hybrid ribonuclease activity"/>
    <property type="evidence" value="ECO:0007669"/>
    <property type="project" value="InterPro"/>
</dbReference>
<dbReference type="CDD" id="cd06222">
    <property type="entry name" value="RNase_H_like"/>
    <property type="match status" value="1"/>
</dbReference>
<dbReference type="InterPro" id="IPR044876">
    <property type="entry name" value="HRDC_dom_sf"/>
</dbReference>
<dbReference type="SUPFAM" id="SSF53098">
    <property type="entry name" value="Ribonuclease H-like"/>
    <property type="match status" value="1"/>
</dbReference>
<dbReference type="InterPro" id="IPR010997">
    <property type="entry name" value="HRDC-like_sf"/>
</dbReference>
<dbReference type="GO" id="GO:0000175">
    <property type="term" value="F:3'-5'-RNA exonuclease activity"/>
    <property type="evidence" value="ECO:0007669"/>
    <property type="project" value="InterPro"/>
</dbReference>
<comment type="caution">
    <text evidence="5">The sequence shown here is derived from an EMBL/GenBank/DDBJ whole genome shotgun (WGS) entry which is preliminary data.</text>
</comment>
<evidence type="ECO:0000256" key="3">
    <source>
        <dbReference type="SAM" id="MobiDB-lite"/>
    </source>
</evidence>
<dbReference type="GO" id="GO:0071037">
    <property type="term" value="P:nuclear polyadenylation-dependent snRNA catabolic process"/>
    <property type="evidence" value="ECO:0007669"/>
    <property type="project" value="TreeGrafter"/>
</dbReference>
<dbReference type="GO" id="GO:0003727">
    <property type="term" value="F:single-stranded RNA binding"/>
    <property type="evidence" value="ECO:0007669"/>
    <property type="project" value="TreeGrafter"/>
</dbReference>
<dbReference type="GO" id="GO:0071036">
    <property type="term" value="P:nuclear polyadenylation-dependent snoRNA catabolic process"/>
    <property type="evidence" value="ECO:0007669"/>
    <property type="project" value="TreeGrafter"/>
</dbReference>
<dbReference type="GO" id="GO:0071038">
    <property type="term" value="P:TRAMP-dependent tRNA surveillance pathway"/>
    <property type="evidence" value="ECO:0007669"/>
    <property type="project" value="TreeGrafter"/>
</dbReference>
<accession>A0A6A3C0J2</accession>